<evidence type="ECO:0000256" key="1">
    <source>
        <dbReference type="SAM" id="SignalP"/>
    </source>
</evidence>
<organism evidence="2">
    <name type="scientific">Anopheles triannulatus</name>
    <dbReference type="NCBI Taxonomy" id="58253"/>
    <lineage>
        <taxon>Eukaryota</taxon>
        <taxon>Metazoa</taxon>
        <taxon>Ecdysozoa</taxon>
        <taxon>Arthropoda</taxon>
        <taxon>Hexapoda</taxon>
        <taxon>Insecta</taxon>
        <taxon>Pterygota</taxon>
        <taxon>Neoptera</taxon>
        <taxon>Endopterygota</taxon>
        <taxon>Diptera</taxon>
        <taxon>Nematocera</taxon>
        <taxon>Culicoidea</taxon>
        <taxon>Culicidae</taxon>
        <taxon>Anophelinae</taxon>
        <taxon>Anopheles</taxon>
    </lineage>
</organism>
<keyword evidence="1" id="KW-0732">Signal</keyword>
<name>A0A2M4B3T9_9DIPT</name>
<dbReference type="AlphaFoldDB" id="A0A2M4B3T9"/>
<evidence type="ECO:0000313" key="2">
    <source>
        <dbReference type="EMBL" id="MBW47680.1"/>
    </source>
</evidence>
<dbReference type="EMBL" id="GGFK01014359">
    <property type="protein sequence ID" value="MBW47680.1"/>
    <property type="molecule type" value="Transcribed_RNA"/>
</dbReference>
<protein>
    <submittedName>
        <fullName evidence="2">Putative secreted protein</fullName>
    </submittedName>
</protein>
<accession>A0A2M4B3T9</accession>
<reference evidence="2" key="1">
    <citation type="submission" date="2018-01" db="EMBL/GenBank/DDBJ databases">
        <title>An insight into the sialome of Amazonian anophelines.</title>
        <authorList>
            <person name="Ribeiro J.M."/>
            <person name="Scarpassa V."/>
            <person name="Calvo E."/>
        </authorList>
    </citation>
    <scope>NUCLEOTIDE SEQUENCE</scope>
    <source>
        <tissue evidence="2">Salivary glands</tissue>
    </source>
</reference>
<feature type="signal peptide" evidence="1">
    <location>
        <begin position="1"/>
        <end position="17"/>
    </location>
</feature>
<feature type="chain" id="PRO_5014986209" evidence="1">
    <location>
        <begin position="18"/>
        <end position="66"/>
    </location>
</feature>
<proteinExistence type="predicted"/>
<sequence>MLWIVASLQLRFQPAEALHLALPPLAFDASPRGCYQCIRIMTCVRVKWPLNDDRTTVGDGSDCGLW</sequence>